<accession>A0ABR1IU08</accession>
<dbReference type="Gene3D" id="3.30.900.20">
    <property type="match status" value="1"/>
</dbReference>
<gene>
    <name evidence="2" type="ORF">VKT23_017849</name>
</gene>
<protein>
    <submittedName>
        <fullName evidence="2">Uncharacterized protein</fullName>
    </submittedName>
</protein>
<organism evidence="2 3">
    <name type="scientific">Marasmiellus scandens</name>
    <dbReference type="NCBI Taxonomy" id="2682957"/>
    <lineage>
        <taxon>Eukaryota</taxon>
        <taxon>Fungi</taxon>
        <taxon>Dikarya</taxon>
        <taxon>Basidiomycota</taxon>
        <taxon>Agaricomycotina</taxon>
        <taxon>Agaricomycetes</taxon>
        <taxon>Agaricomycetidae</taxon>
        <taxon>Agaricales</taxon>
        <taxon>Marasmiineae</taxon>
        <taxon>Omphalotaceae</taxon>
        <taxon>Marasmiellus</taxon>
    </lineage>
</organism>
<feature type="compositionally biased region" description="Low complexity" evidence="1">
    <location>
        <begin position="32"/>
        <end position="47"/>
    </location>
</feature>
<sequence length="479" mass="52252">MPLIAPAEPPPPPVPGSVSLKHHSETNRHPVPSSTKHGTSSPSSSPRKGGHRKSGREEEENTVLCRIPTVKLDIDVVTDSIAAKLATSFLGHILFLKSQVPFPVLQLARLPGAKADSRAAKQKRELLDSFDTISSHLVTTFTALSTALARSKLLHEPTDAVAPTTKTVKRVGRVYMAIILGPSIGTAKTKVIFGIDGLEVKIWGERSDISPLVSRQPREEEIEDETADTDEEEEEEVDSEDEVGELEEELGSDGSDGEVPEESDSEEERDVQDEANQAEDENETPEIDDSPVPPPAIPARPPTPPRSHSTGPKLMSVDNHAEEQQAIRLADRLLSRTLATAEGEGRGMAAELALTQTHVLIRAPRRFNHPAWIPRQNLSKSLDTAVVDFLGELGTTSSSSRDPQNGPNKKVKNRHPVEGVWVTASKRRGEGEEGEYEYVDVTRGRGPEDQVQTQGTDVDEQDEMIWWSWDGKLVGTGGI</sequence>
<proteinExistence type="predicted"/>
<evidence type="ECO:0000313" key="2">
    <source>
        <dbReference type="EMBL" id="KAK7438922.1"/>
    </source>
</evidence>
<feature type="region of interest" description="Disordered" evidence="1">
    <location>
        <begin position="431"/>
        <end position="462"/>
    </location>
</feature>
<feature type="region of interest" description="Disordered" evidence="1">
    <location>
        <begin position="1"/>
        <end position="61"/>
    </location>
</feature>
<comment type="caution">
    <text evidence="2">The sequence shown here is derived from an EMBL/GenBank/DDBJ whole genome shotgun (WGS) entry which is preliminary data.</text>
</comment>
<dbReference type="InterPro" id="IPR053729">
    <property type="entry name" value="MAD2L1BP_domain_sf"/>
</dbReference>
<feature type="region of interest" description="Disordered" evidence="1">
    <location>
        <begin position="393"/>
        <end position="416"/>
    </location>
</feature>
<keyword evidence="3" id="KW-1185">Reference proteome</keyword>
<reference evidence="2 3" key="1">
    <citation type="submission" date="2024-01" db="EMBL/GenBank/DDBJ databases">
        <title>A draft genome for the cacao thread blight pathogen Marasmiellus scandens.</title>
        <authorList>
            <person name="Baruah I.K."/>
            <person name="Leung J."/>
            <person name="Bukari Y."/>
            <person name="Amoako-Attah I."/>
            <person name="Meinhardt L.W."/>
            <person name="Bailey B.A."/>
            <person name="Cohen S.P."/>
        </authorList>
    </citation>
    <scope>NUCLEOTIDE SEQUENCE [LARGE SCALE GENOMIC DNA]</scope>
    <source>
        <strain evidence="2 3">GH-19</strain>
    </source>
</reference>
<feature type="region of interest" description="Disordered" evidence="1">
    <location>
        <begin position="212"/>
        <end position="314"/>
    </location>
</feature>
<feature type="compositionally biased region" description="Acidic residues" evidence="1">
    <location>
        <begin position="220"/>
        <end position="289"/>
    </location>
</feature>
<dbReference type="Proteomes" id="UP001498398">
    <property type="component" value="Unassembled WGS sequence"/>
</dbReference>
<dbReference type="EMBL" id="JBANRG010000076">
    <property type="protein sequence ID" value="KAK7438922.1"/>
    <property type="molecule type" value="Genomic_DNA"/>
</dbReference>
<feature type="compositionally biased region" description="Pro residues" evidence="1">
    <location>
        <begin position="291"/>
        <end position="305"/>
    </location>
</feature>
<name>A0ABR1IU08_9AGAR</name>
<evidence type="ECO:0000256" key="1">
    <source>
        <dbReference type="SAM" id="MobiDB-lite"/>
    </source>
</evidence>
<feature type="compositionally biased region" description="Polar residues" evidence="1">
    <location>
        <begin position="394"/>
        <end position="407"/>
    </location>
</feature>
<evidence type="ECO:0000313" key="3">
    <source>
        <dbReference type="Proteomes" id="UP001498398"/>
    </source>
</evidence>